<keyword evidence="3 5" id="KW-0378">Hydrolase</keyword>
<feature type="active site" description="Charge relay system" evidence="5">
    <location>
        <position position="239"/>
    </location>
</feature>
<comment type="caution">
    <text evidence="8">The sequence shown here is derived from an EMBL/GenBank/DDBJ whole genome shotgun (WGS) entry which is preliminary data.</text>
</comment>
<dbReference type="PROSITE" id="PS51892">
    <property type="entry name" value="SUBTILASE"/>
    <property type="match status" value="1"/>
</dbReference>
<dbReference type="PANTHER" id="PTHR43806:SF11">
    <property type="entry name" value="CEREVISIN-RELATED"/>
    <property type="match status" value="1"/>
</dbReference>
<proteinExistence type="inferred from homology"/>
<evidence type="ECO:0000256" key="6">
    <source>
        <dbReference type="SAM" id="SignalP"/>
    </source>
</evidence>
<dbReference type="RefSeq" id="WP_301774608.1">
    <property type="nucleotide sequence ID" value="NZ_JAGGJB010000004.1"/>
</dbReference>
<comment type="similarity">
    <text evidence="1 5">Belongs to the peptidase S8 family.</text>
</comment>
<evidence type="ECO:0000259" key="7">
    <source>
        <dbReference type="Pfam" id="PF00082"/>
    </source>
</evidence>
<dbReference type="PANTHER" id="PTHR43806">
    <property type="entry name" value="PEPTIDASE S8"/>
    <property type="match status" value="1"/>
</dbReference>
<dbReference type="InterPro" id="IPR023828">
    <property type="entry name" value="Peptidase_S8_Ser-AS"/>
</dbReference>
<evidence type="ECO:0000313" key="10">
    <source>
        <dbReference type="Proteomes" id="UP001169491"/>
    </source>
</evidence>
<organism evidence="8 11">
    <name type="scientific">Pseudidiomarina terrestris</name>
    <dbReference type="NCBI Taxonomy" id="2820060"/>
    <lineage>
        <taxon>Bacteria</taxon>
        <taxon>Pseudomonadati</taxon>
        <taxon>Pseudomonadota</taxon>
        <taxon>Gammaproteobacteria</taxon>
        <taxon>Alteromonadales</taxon>
        <taxon>Idiomarinaceae</taxon>
        <taxon>Pseudidiomarina</taxon>
    </lineage>
</organism>
<sequence>MNVMKMLLIIMLIAAGLAPISQAQVLRDVPQLPQQLPQLPETLEQLRENAKLETSKLPRRAGHSVLTSIESVTTHLTEVLPAVFELTDAQGNLLLREVSVEDGWRALEREWLMVIEVDEVQLLQKLPIEVLGQRELAALELTVVRFRVPAHYDSRQALSELLPEFMQATLARQHIYFAQDSGTSAEDLPANSNSGVACEDPLTLGAIDTRIDTGLSYFAEADIHQRSFLDDEFAQPLAHGTAIAGLWLGKGEELQPLVPNARLLAAAVFYEHNSLSQGAPVSALIEALDWLVAEGVRVINMSLTGPDNAILRVALQRAHASGTIIVAAAGNAGPAAPPLYPAAYDKVIAVTAVDVQQRVYPWANRGRHIEYAALGVDVTTVRGGGGLTAESGTSMAAPVVSALLSCVLADSAEARETSIADKLSPYLQDLGAPGPDPIFGRGLLTPGQPPL</sequence>
<evidence type="ECO:0000256" key="2">
    <source>
        <dbReference type="ARBA" id="ARBA00022670"/>
    </source>
</evidence>
<dbReference type="EMBL" id="JAGGJC010000002">
    <property type="protein sequence ID" value="MDN7129751.1"/>
    <property type="molecule type" value="Genomic_DNA"/>
</dbReference>
<evidence type="ECO:0000313" key="9">
    <source>
        <dbReference type="EMBL" id="MDN7129751.1"/>
    </source>
</evidence>
<evidence type="ECO:0000256" key="1">
    <source>
        <dbReference type="ARBA" id="ARBA00011073"/>
    </source>
</evidence>
<dbReference type="EMBL" id="JAGGJB010000004">
    <property type="protein sequence ID" value="MDN7124775.1"/>
    <property type="molecule type" value="Genomic_DNA"/>
</dbReference>
<dbReference type="InterPro" id="IPR036852">
    <property type="entry name" value="Peptidase_S8/S53_dom_sf"/>
</dbReference>
<feature type="chain" id="PRO_5043431833" evidence="6">
    <location>
        <begin position="24"/>
        <end position="451"/>
    </location>
</feature>
<evidence type="ECO:0000256" key="5">
    <source>
        <dbReference type="PROSITE-ProRule" id="PRU01240"/>
    </source>
</evidence>
<evidence type="ECO:0000313" key="11">
    <source>
        <dbReference type="Proteomes" id="UP001169492"/>
    </source>
</evidence>
<evidence type="ECO:0000256" key="4">
    <source>
        <dbReference type="ARBA" id="ARBA00022825"/>
    </source>
</evidence>
<feature type="signal peptide" evidence="6">
    <location>
        <begin position="1"/>
        <end position="23"/>
    </location>
</feature>
<keyword evidence="4 5" id="KW-0720">Serine protease</keyword>
<accession>A0AAW7QX23</accession>
<keyword evidence="10" id="KW-1185">Reference proteome</keyword>
<dbReference type="Pfam" id="PF00082">
    <property type="entry name" value="Peptidase_S8"/>
    <property type="match status" value="1"/>
</dbReference>
<dbReference type="InterPro" id="IPR050131">
    <property type="entry name" value="Peptidase_S8_subtilisin-like"/>
</dbReference>
<dbReference type="Gene3D" id="3.40.50.200">
    <property type="entry name" value="Peptidase S8/S53 domain"/>
    <property type="match status" value="1"/>
</dbReference>
<keyword evidence="6" id="KW-0732">Signal</keyword>
<dbReference type="InterPro" id="IPR000209">
    <property type="entry name" value="Peptidase_S8/S53_dom"/>
</dbReference>
<evidence type="ECO:0000313" key="8">
    <source>
        <dbReference type="EMBL" id="MDN7124775.1"/>
    </source>
</evidence>
<feature type="domain" description="Peptidase S8/S53" evidence="7">
    <location>
        <begin position="232"/>
        <end position="442"/>
    </location>
</feature>
<evidence type="ECO:0000256" key="3">
    <source>
        <dbReference type="ARBA" id="ARBA00022801"/>
    </source>
</evidence>
<dbReference type="AlphaFoldDB" id="A0AAW7QX23"/>
<dbReference type="Proteomes" id="UP001169492">
    <property type="component" value="Unassembled WGS sequence"/>
</dbReference>
<dbReference type="CDD" id="cd05561">
    <property type="entry name" value="Peptidases_S8_4"/>
    <property type="match status" value="1"/>
</dbReference>
<name>A0AAW7QX23_9GAMM</name>
<dbReference type="PROSITE" id="PS00138">
    <property type="entry name" value="SUBTILASE_SER"/>
    <property type="match status" value="1"/>
</dbReference>
<feature type="active site" description="Charge relay system" evidence="5">
    <location>
        <position position="394"/>
    </location>
</feature>
<keyword evidence="2 5" id="KW-0645">Protease</keyword>
<feature type="active site" description="Charge relay system" evidence="5">
    <location>
        <position position="208"/>
    </location>
</feature>
<reference evidence="10 11" key="1">
    <citation type="submission" date="2021-03" db="EMBL/GenBank/DDBJ databases">
        <title>Pseudidiomarina terrestris, a new bacterium isolated from saline soil.</title>
        <authorList>
            <person name="Galisteo C."/>
            <person name="De La Haba R."/>
            <person name="Sanchez-Porro C."/>
            <person name="Ventosa A."/>
        </authorList>
    </citation>
    <scope>NUCLEOTIDE SEQUENCE [LARGE SCALE GENOMIC DNA]</scope>
    <source>
        <strain evidence="8 11">1APP75-32.1</strain>
        <strain evidence="10">1APR75-15</strain>
        <strain evidence="9">1ASR75-15</strain>
    </source>
</reference>
<dbReference type="SUPFAM" id="SSF52743">
    <property type="entry name" value="Subtilisin-like"/>
    <property type="match status" value="1"/>
</dbReference>
<dbReference type="GO" id="GO:0004252">
    <property type="term" value="F:serine-type endopeptidase activity"/>
    <property type="evidence" value="ECO:0007669"/>
    <property type="project" value="UniProtKB-UniRule"/>
</dbReference>
<gene>
    <name evidence="8" type="ORF">J6I90_07770</name>
    <name evidence="9" type="ORF">J6I92_07685</name>
</gene>
<protein>
    <submittedName>
        <fullName evidence="8">S8 family serine peptidase</fullName>
    </submittedName>
</protein>
<dbReference type="GO" id="GO:0006508">
    <property type="term" value="P:proteolysis"/>
    <property type="evidence" value="ECO:0007669"/>
    <property type="project" value="UniProtKB-KW"/>
</dbReference>
<dbReference type="Proteomes" id="UP001169491">
    <property type="component" value="Unassembled WGS sequence"/>
</dbReference>